<evidence type="ECO:0000313" key="2">
    <source>
        <dbReference type="Proteomes" id="UP000230251"/>
    </source>
</evidence>
<proteinExistence type="predicted"/>
<sequence length="378" mass="42877">MRKGEADRMPKHDIESMARKSLEGMIESDSLFTEGHYALHPLTKLIAAGGERIVLNSVARGGRERDIVVKVPYHLLKRSVTHTESEIDWALYLEKIARESRERLEILKSYFGSHVAKEKLLVGEVPISQEVANEIFQTARGASAAVTVGHIYPKSVISVQERIPAEVLSDSDDFGYNYIEKRFDKDAYRRANQMLLDESIPFDQDFFASTIKRNTKELLEVALIDEELRNLLSEFVRTAINFTNQTQELLDLAGKHNAVFWKEDKNWNYKLFDVMAGSQSSKFLGELDAFVESDGVAELDAMNAINYARTMHGMARALGIKERLSFVGFLSKKKTWSEMSDDLHLDTKRALARRGVEVEKSLQEARLADDSKTPVDLN</sequence>
<accession>A0A2M8EPB4</accession>
<dbReference type="Proteomes" id="UP000230251">
    <property type="component" value="Unassembled WGS sequence"/>
</dbReference>
<comment type="caution">
    <text evidence="1">The sequence shown here is derived from an EMBL/GenBank/DDBJ whole genome shotgun (WGS) entry which is preliminary data.</text>
</comment>
<dbReference type="EMBL" id="PFSI01000032">
    <property type="protein sequence ID" value="PJC24585.1"/>
    <property type="molecule type" value="Genomic_DNA"/>
</dbReference>
<protein>
    <submittedName>
        <fullName evidence="1">Uncharacterized protein</fullName>
    </submittedName>
</protein>
<name>A0A2M8EPB4_9BACT</name>
<evidence type="ECO:0000313" key="1">
    <source>
        <dbReference type="EMBL" id="PJC24585.1"/>
    </source>
</evidence>
<organism evidence="1 2">
    <name type="scientific">Candidatus Uhrbacteria bacterium CG_4_9_14_0_2_um_filter_41_50</name>
    <dbReference type="NCBI Taxonomy" id="1975031"/>
    <lineage>
        <taxon>Bacteria</taxon>
        <taxon>Candidatus Uhriibacteriota</taxon>
    </lineage>
</organism>
<reference evidence="2" key="1">
    <citation type="submission" date="2017-09" db="EMBL/GenBank/DDBJ databases">
        <title>Depth-based differentiation of microbial function through sediment-hosted aquifers and enrichment of novel symbionts in the deep terrestrial subsurface.</title>
        <authorList>
            <person name="Probst A.J."/>
            <person name="Ladd B."/>
            <person name="Jarett J.K."/>
            <person name="Geller-Mcgrath D.E."/>
            <person name="Sieber C.M.K."/>
            <person name="Emerson J.B."/>
            <person name="Anantharaman K."/>
            <person name="Thomas B.C."/>
            <person name="Malmstrom R."/>
            <person name="Stieglmeier M."/>
            <person name="Klingl A."/>
            <person name="Woyke T."/>
            <person name="Ryan C.M."/>
            <person name="Banfield J.F."/>
        </authorList>
    </citation>
    <scope>NUCLEOTIDE SEQUENCE [LARGE SCALE GENOMIC DNA]</scope>
</reference>
<dbReference type="AlphaFoldDB" id="A0A2M8EPB4"/>
<gene>
    <name evidence="1" type="ORF">CO057_02130</name>
</gene>